<name>A0A7Z8Y393_9CAUL</name>
<dbReference type="EMBL" id="UXHF01000025">
    <property type="protein sequence ID" value="VDC49889.1"/>
    <property type="molecule type" value="Genomic_DNA"/>
</dbReference>
<gene>
    <name evidence="2" type="ORF">BREV_BREV_01538</name>
</gene>
<evidence type="ECO:0000256" key="1">
    <source>
        <dbReference type="SAM" id="MobiDB-lite"/>
    </source>
</evidence>
<comment type="caution">
    <text evidence="2">The sequence shown here is derived from an EMBL/GenBank/DDBJ whole genome shotgun (WGS) entry which is preliminary data.</text>
</comment>
<evidence type="ECO:0000313" key="3">
    <source>
        <dbReference type="Proteomes" id="UP000289220"/>
    </source>
</evidence>
<accession>A0A7Z8Y393</accession>
<reference evidence="2 3" key="1">
    <citation type="submission" date="2018-11" db="EMBL/GenBank/DDBJ databases">
        <authorList>
            <person name="Peiro R."/>
            <person name="Begona"/>
            <person name="Cbmso G."/>
            <person name="Lopez M."/>
            <person name="Gonzalez S."/>
            <person name="Sacristan E."/>
            <person name="Castillo E."/>
        </authorList>
    </citation>
    <scope>NUCLEOTIDE SEQUENCE [LARGE SCALE GENOMIC DNA]</scope>
    <source>
        <strain evidence="2">Brev_genome</strain>
    </source>
</reference>
<protein>
    <submittedName>
        <fullName evidence="2">Uncharacterized protein</fullName>
    </submittedName>
</protein>
<proteinExistence type="predicted"/>
<organism evidence="2 3">
    <name type="scientific">Brevundimonas mediterranea</name>
    <dbReference type="NCBI Taxonomy" id="74329"/>
    <lineage>
        <taxon>Bacteria</taxon>
        <taxon>Pseudomonadati</taxon>
        <taxon>Pseudomonadota</taxon>
        <taxon>Alphaproteobacteria</taxon>
        <taxon>Caulobacterales</taxon>
        <taxon>Caulobacteraceae</taxon>
        <taxon>Brevundimonas</taxon>
    </lineage>
</organism>
<evidence type="ECO:0000313" key="2">
    <source>
        <dbReference type="EMBL" id="VDC49889.1"/>
    </source>
</evidence>
<sequence length="106" mass="11623">MKPGLVEDRDACGPRAVLQVRGRVSRDQGGRPRYPLLTEQGQKLEPLNIGKILVKDQGSGGFDILSQRMGGVDGQDDGEIPGFEGEGERGADSGVVFNEQNDRWWR</sequence>
<feature type="region of interest" description="Disordered" evidence="1">
    <location>
        <begin position="64"/>
        <end position="106"/>
    </location>
</feature>
<keyword evidence="3" id="KW-1185">Reference proteome</keyword>
<dbReference type="Proteomes" id="UP000289220">
    <property type="component" value="Unassembled WGS sequence"/>
</dbReference>
<dbReference type="AlphaFoldDB" id="A0A7Z8Y393"/>